<keyword evidence="1" id="KW-0812">Transmembrane</keyword>
<sequence>MQGMSLEDTTQSYPVMLGRSRLVLLAATIANGLVAIMPVSAAYVAGVSQICKSSCISSCSVGGHKQLESCSIGHDLEKKQGAYSYGANDPFLNVTSTSATLTITVTSTNVLTETVGPSLTASILGTQSADAPASDYTPMSTAAVTATATDTTHAETLTTPCSCIPTASIGGDQNGSTTRTQSSRDTTANSVVSSTCSCASSPVPSAQSSSAQPHGPPTVLYTTVTSTIVYSASGCEEYTGTETVTMTPYVTITKGTTKTLTSARNTSANDSTVTQTNNSASAVTVTVYLSQLSAEQQSGVVGSSVSALNVTVSEVITATVVQTVSPVPSGPFTTKHTGSSIANSLSTITRKSTLTITISARSVFSTIDVSPIATSLGTGTSPTGMMTATADTSLDTTCTELSTPSNGTLVFSTTTSPLAPTHSPPYVVSISIHGSVRTANSTSGTNTTTVPASDNITSRSVTKHTVVTYTPNIHQPGGTMPTSPVNSTVTISAGESLGKKRPIKVSWGDTDGSYSQTCVILVALIVSLLL</sequence>
<keyword evidence="1" id="KW-1133">Transmembrane helix</keyword>
<gene>
    <name evidence="2" type="ORF">NPX13_g3308</name>
</gene>
<feature type="transmembrane region" description="Helical" evidence="1">
    <location>
        <begin position="21"/>
        <end position="45"/>
    </location>
</feature>
<name>A0A9W8NIY8_9PEZI</name>
<comment type="caution">
    <text evidence="2">The sequence shown here is derived from an EMBL/GenBank/DDBJ whole genome shotgun (WGS) entry which is preliminary data.</text>
</comment>
<evidence type="ECO:0000313" key="3">
    <source>
        <dbReference type="Proteomes" id="UP001148614"/>
    </source>
</evidence>
<reference evidence="2" key="1">
    <citation type="submission" date="2022-07" db="EMBL/GenBank/DDBJ databases">
        <title>Genome Sequence of Xylaria arbuscula.</title>
        <authorList>
            <person name="Buettner E."/>
        </authorList>
    </citation>
    <scope>NUCLEOTIDE SEQUENCE</scope>
    <source>
        <strain evidence="2">VT107</strain>
    </source>
</reference>
<dbReference type="Proteomes" id="UP001148614">
    <property type="component" value="Unassembled WGS sequence"/>
</dbReference>
<proteinExistence type="predicted"/>
<evidence type="ECO:0000313" key="2">
    <source>
        <dbReference type="EMBL" id="KAJ3577258.1"/>
    </source>
</evidence>
<dbReference type="EMBL" id="JANPWZ010000402">
    <property type="protein sequence ID" value="KAJ3577258.1"/>
    <property type="molecule type" value="Genomic_DNA"/>
</dbReference>
<keyword evidence="1" id="KW-0472">Membrane</keyword>
<keyword evidence="3" id="KW-1185">Reference proteome</keyword>
<evidence type="ECO:0000256" key="1">
    <source>
        <dbReference type="SAM" id="Phobius"/>
    </source>
</evidence>
<accession>A0A9W8NIY8</accession>
<protein>
    <submittedName>
        <fullName evidence="2">Uncharacterized protein</fullName>
    </submittedName>
</protein>
<organism evidence="2 3">
    <name type="scientific">Xylaria arbuscula</name>
    <dbReference type="NCBI Taxonomy" id="114810"/>
    <lineage>
        <taxon>Eukaryota</taxon>
        <taxon>Fungi</taxon>
        <taxon>Dikarya</taxon>
        <taxon>Ascomycota</taxon>
        <taxon>Pezizomycotina</taxon>
        <taxon>Sordariomycetes</taxon>
        <taxon>Xylariomycetidae</taxon>
        <taxon>Xylariales</taxon>
        <taxon>Xylariaceae</taxon>
        <taxon>Xylaria</taxon>
    </lineage>
</organism>
<dbReference type="AlphaFoldDB" id="A0A9W8NIY8"/>